<dbReference type="EMBL" id="FRDJ01000012">
    <property type="protein sequence ID" value="SHN67661.1"/>
    <property type="molecule type" value="Genomic_DNA"/>
</dbReference>
<sequence>MEEQKRFTKQLSALSVLFLIALIAYILSMNTKQVVLVETKTEDKLTKIFVQIPKFQNFKNENIQNELNNGIQEKVKKIVEEVKEIAEEVNKVEELRYPYQAHISTEITYEGRDLISLVIYYYTFTGGAHGNTVFETYTIDVKSGKILTLADLFDGTCDYTKVIKDEIIKEIKSEEQDYYPEAIEYITQEDFSNKAFTISKDGVQIRYQDYEIAPHSTGLPTFTIPWDKFANCLKYTIK</sequence>
<dbReference type="Gene3D" id="3.30.565.40">
    <property type="entry name" value="Fervidobacterium nodosum Rt17-B1 like"/>
    <property type="match status" value="1"/>
</dbReference>
<name>A0A1M7TAD0_FERGO</name>
<dbReference type="InterPro" id="IPR025303">
    <property type="entry name" value="PdaC"/>
</dbReference>
<dbReference type="InterPro" id="IPR021729">
    <property type="entry name" value="DUF3298"/>
</dbReference>
<accession>A0A1M7TAD0</accession>
<dbReference type="Pfam" id="PF11738">
    <property type="entry name" value="DUF3298"/>
    <property type="match status" value="1"/>
</dbReference>
<evidence type="ECO:0000313" key="5">
    <source>
        <dbReference type="Proteomes" id="UP000184207"/>
    </source>
</evidence>
<evidence type="ECO:0008006" key="6">
    <source>
        <dbReference type="Google" id="ProtNLM"/>
    </source>
</evidence>
<gene>
    <name evidence="4" type="ORF">SAMN02745226_01771</name>
</gene>
<dbReference type="OrthoDB" id="5637at2"/>
<dbReference type="STRING" id="1121883.SAMN02745226_01771"/>
<evidence type="ECO:0000259" key="3">
    <source>
        <dbReference type="Pfam" id="PF13739"/>
    </source>
</evidence>
<proteinExistence type="predicted"/>
<organism evidence="4 5">
    <name type="scientific">Fervidobacterium gondwanense DSM 13020</name>
    <dbReference type="NCBI Taxonomy" id="1121883"/>
    <lineage>
        <taxon>Bacteria</taxon>
        <taxon>Thermotogati</taxon>
        <taxon>Thermotogota</taxon>
        <taxon>Thermotogae</taxon>
        <taxon>Thermotogales</taxon>
        <taxon>Fervidobacteriaceae</taxon>
        <taxon>Fervidobacterium</taxon>
    </lineage>
</organism>
<dbReference type="InterPro" id="IPR037126">
    <property type="entry name" value="PdaC/RsiV-like_sf"/>
</dbReference>
<protein>
    <recommendedName>
        <fullName evidence="6">Deacetylase PdaC domain-containing protein</fullName>
    </recommendedName>
</protein>
<evidence type="ECO:0000256" key="1">
    <source>
        <dbReference type="SAM" id="Coils"/>
    </source>
</evidence>
<feature type="domain" description="DUF3298" evidence="2">
    <location>
        <begin position="150"/>
        <end position="227"/>
    </location>
</feature>
<evidence type="ECO:0000313" key="4">
    <source>
        <dbReference type="EMBL" id="SHN67661.1"/>
    </source>
</evidence>
<dbReference type="AlphaFoldDB" id="A0A1M7TAD0"/>
<feature type="coiled-coil region" evidence="1">
    <location>
        <begin position="68"/>
        <end position="95"/>
    </location>
</feature>
<dbReference type="Pfam" id="PF13739">
    <property type="entry name" value="PdaC"/>
    <property type="match status" value="1"/>
</dbReference>
<evidence type="ECO:0000259" key="2">
    <source>
        <dbReference type="Pfam" id="PF11738"/>
    </source>
</evidence>
<dbReference type="Gene3D" id="3.90.640.20">
    <property type="entry name" value="Heat-shock cognate protein, ATPase"/>
    <property type="match status" value="1"/>
</dbReference>
<dbReference type="Proteomes" id="UP000184207">
    <property type="component" value="Unassembled WGS sequence"/>
</dbReference>
<feature type="domain" description="Deacetylase PdaC" evidence="3">
    <location>
        <begin position="40"/>
        <end position="132"/>
    </location>
</feature>
<keyword evidence="1" id="KW-0175">Coiled coil</keyword>
<keyword evidence="5" id="KW-1185">Reference proteome</keyword>
<dbReference type="RefSeq" id="WP_072760636.1">
    <property type="nucleotide sequence ID" value="NZ_FRDJ01000012.1"/>
</dbReference>
<reference evidence="5" key="1">
    <citation type="submission" date="2016-12" db="EMBL/GenBank/DDBJ databases">
        <authorList>
            <person name="Varghese N."/>
            <person name="Submissions S."/>
        </authorList>
    </citation>
    <scope>NUCLEOTIDE SEQUENCE [LARGE SCALE GENOMIC DNA]</scope>
    <source>
        <strain evidence="5">DSM 13020</strain>
    </source>
</reference>